<proteinExistence type="predicted"/>
<comment type="caution">
    <text evidence="1">The sequence shown here is derived from an EMBL/GenBank/DDBJ whole genome shotgun (WGS) entry which is preliminary data.</text>
</comment>
<reference evidence="1" key="1">
    <citation type="journal article" date="2015" name="Nature">
        <title>Complex archaea that bridge the gap between prokaryotes and eukaryotes.</title>
        <authorList>
            <person name="Spang A."/>
            <person name="Saw J.H."/>
            <person name="Jorgensen S.L."/>
            <person name="Zaremba-Niedzwiedzka K."/>
            <person name="Martijn J."/>
            <person name="Lind A.E."/>
            <person name="van Eijk R."/>
            <person name="Schleper C."/>
            <person name="Guy L."/>
            <person name="Ettema T.J."/>
        </authorList>
    </citation>
    <scope>NUCLEOTIDE SEQUENCE</scope>
</reference>
<name>A0A0F9X464_9ZZZZ</name>
<gene>
    <name evidence="1" type="ORF">LCGC14_0271320</name>
</gene>
<protein>
    <submittedName>
        <fullName evidence="1">Uncharacterized protein</fullName>
    </submittedName>
</protein>
<sequence length="278" mass="31305">MSKTHQIKVKVSVFEDVLPKDFVEDYELGRAWATPDMLAWWQRVMSELEKSSALAQPKLNQNLVVAATPKEITIEFMLCSRNTIEEVTGTDQALGCHLVSTMDGDPFNEETNLATKYRVLMVSDREEFLERMADLADDHIIPGSCDRIFLQSWLNTAFHEIAHAVLFAENAGFMSPHEIESLSDAGDIDNDVFDCATGYGIRPLDIHGDQRWSDDMESAREDMEVYVEALGSHLQDQVLVGDLHPMRFLDAAEIEDEFHRVMQGDALDGGDETPDPQP</sequence>
<accession>A0A0F9X464</accession>
<dbReference type="EMBL" id="LAZR01000150">
    <property type="protein sequence ID" value="KKN86263.1"/>
    <property type="molecule type" value="Genomic_DNA"/>
</dbReference>
<evidence type="ECO:0000313" key="1">
    <source>
        <dbReference type="EMBL" id="KKN86263.1"/>
    </source>
</evidence>
<organism evidence="1">
    <name type="scientific">marine sediment metagenome</name>
    <dbReference type="NCBI Taxonomy" id="412755"/>
    <lineage>
        <taxon>unclassified sequences</taxon>
        <taxon>metagenomes</taxon>
        <taxon>ecological metagenomes</taxon>
    </lineage>
</organism>
<dbReference type="AlphaFoldDB" id="A0A0F9X464"/>